<accession>A0A6N3FEK7</accession>
<evidence type="ECO:0000256" key="8">
    <source>
        <dbReference type="ARBA" id="ARBA00023010"/>
    </source>
</evidence>
<dbReference type="PANTHER" id="PTHR34182:SF1">
    <property type="entry name" value="PROTEIN-EXPORT MEMBRANE PROTEIN SECG"/>
    <property type="match status" value="1"/>
</dbReference>
<dbReference type="InterPro" id="IPR004692">
    <property type="entry name" value="SecG"/>
</dbReference>
<reference evidence="11" key="1">
    <citation type="submission" date="2019-11" db="EMBL/GenBank/DDBJ databases">
        <authorList>
            <person name="Feng L."/>
        </authorList>
    </citation>
    <scope>NUCLEOTIDE SEQUENCE</scope>
    <source>
        <strain evidence="11">VrattiLFYP33</strain>
    </source>
</reference>
<evidence type="ECO:0000256" key="5">
    <source>
        <dbReference type="ARBA" id="ARBA00022692"/>
    </source>
</evidence>
<keyword evidence="3 10" id="KW-0813">Transport</keyword>
<comment type="caution">
    <text evidence="10">Lacks conserved residue(s) required for the propagation of feature annotation.</text>
</comment>
<dbReference type="EMBL" id="CACRUX010000098">
    <property type="protein sequence ID" value="VYU50561.1"/>
    <property type="molecule type" value="Genomic_DNA"/>
</dbReference>
<comment type="function">
    <text evidence="10">Involved in protein export. Participates in an early event of protein translocation.</text>
</comment>
<dbReference type="GO" id="GO:0015450">
    <property type="term" value="F:protein-transporting ATPase activity"/>
    <property type="evidence" value="ECO:0007669"/>
    <property type="project" value="UniProtKB-UniRule"/>
</dbReference>
<dbReference type="NCBIfam" id="TIGR00810">
    <property type="entry name" value="secG"/>
    <property type="match status" value="1"/>
</dbReference>
<keyword evidence="9 10" id="KW-0472">Membrane</keyword>
<evidence type="ECO:0000256" key="10">
    <source>
        <dbReference type="RuleBase" id="RU365087"/>
    </source>
</evidence>
<evidence type="ECO:0000313" key="11">
    <source>
        <dbReference type="EMBL" id="VYU50561.1"/>
    </source>
</evidence>
<evidence type="ECO:0000256" key="7">
    <source>
        <dbReference type="ARBA" id="ARBA00022989"/>
    </source>
</evidence>
<evidence type="ECO:0000256" key="3">
    <source>
        <dbReference type="ARBA" id="ARBA00022448"/>
    </source>
</evidence>
<dbReference type="PANTHER" id="PTHR34182">
    <property type="entry name" value="PROTEIN-EXPORT MEMBRANE PROTEIN SECG"/>
    <property type="match status" value="1"/>
</dbReference>
<comment type="subcellular location">
    <subcellularLocation>
        <location evidence="1 10">Cell membrane</location>
        <topology evidence="1 10">Multi-pass membrane protein</topology>
    </subcellularLocation>
</comment>
<keyword evidence="4 10" id="KW-1003">Cell membrane</keyword>
<dbReference type="RefSeq" id="WP_127058512.1">
    <property type="nucleotide sequence ID" value="NZ_CACRUX010000098.1"/>
</dbReference>
<evidence type="ECO:0000256" key="6">
    <source>
        <dbReference type="ARBA" id="ARBA00022927"/>
    </source>
</evidence>
<dbReference type="GeneID" id="91963758"/>
<dbReference type="Pfam" id="PF03840">
    <property type="entry name" value="SecG"/>
    <property type="match status" value="1"/>
</dbReference>
<evidence type="ECO:0000256" key="1">
    <source>
        <dbReference type="ARBA" id="ARBA00004651"/>
    </source>
</evidence>
<name>A0A6N3FEK7_9FIRM</name>
<keyword evidence="6 10" id="KW-0653">Protein transport</keyword>
<protein>
    <recommendedName>
        <fullName evidence="10">Protein-export membrane protein SecG</fullName>
    </recommendedName>
</protein>
<proteinExistence type="inferred from homology"/>
<comment type="similarity">
    <text evidence="2 10">Belongs to the SecG family.</text>
</comment>
<organism evidence="11">
    <name type="scientific">Veillonella ratti</name>
    <dbReference type="NCBI Taxonomy" id="103892"/>
    <lineage>
        <taxon>Bacteria</taxon>
        <taxon>Bacillati</taxon>
        <taxon>Bacillota</taxon>
        <taxon>Negativicutes</taxon>
        <taxon>Veillonellales</taxon>
        <taxon>Veillonellaceae</taxon>
        <taxon>Veillonella</taxon>
    </lineage>
</organism>
<feature type="transmembrane region" description="Helical" evidence="10">
    <location>
        <begin position="52"/>
        <end position="75"/>
    </location>
</feature>
<dbReference type="GO" id="GO:0005886">
    <property type="term" value="C:plasma membrane"/>
    <property type="evidence" value="ECO:0007669"/>
    <property type="project" value="UniProtKB-SubCell"/>
</dbReference>
<dbReference type="GO" id="GO:0065002">
    <property type="term" value="P:intracellular protein transmembrane transport"/>
    <property type="evidence" value="ECO:0007669"/>
    <property type="project" value="TreeGrafter"/>
</dbReference>
<dbReference type="PRINTS" id="PR01651">
    <property type="entry name" value="SECGEXPORT"/>
</dbReference>
<keyword evidence="7 10" id="KW-1133">Transmembrane helix</keyword>
<dbReference type="GO" id="GO:0043952">
    <property type="term" value="P:protein transport by the Sec complex"/>
    <property type="evidence" value="ECO:0007669"/>
    <property type="project" value="TreeGrafter"/>
</dbReference>
<gene>
    <name evidence="11" type="ORF">VRLFYP33_02290</name>
</gene>
<dbReference type="GO" id="GO:0009306">
    <property type="term" value="P:protein secretion"/>
    <property type="evidence" value="ECO:0007669"/>
    <property type="project" value="UniProtKB-UniRule"/>
</dbReference>
<evidence type="ECO:0000256" key="2">
    <source>
        <dbReference type="ARBA" id="ARBA00008445"/>
    </source>
</evidence>
<keyword evidence="5 10" id="KW-0812">Transmembrane</keyword>
<dbReference type="AlphaFoldDB" id="A0A6N3FEK7"/>
<evidence type="ECO:0000256" key="9">
    <source>
        <dbReference type="ARBA" id="ARBA00023136"/>
    </source>
</evidence>
<evidence type="ECO:0000256" key="4">
    <source>
        <dbReference type="ARBA" id="ARBA00022475"/>
    </source>
</evidence>
<dbReference type="OrthoDB" id="1625632at2"/>
<keyword evidence="8 10" id="KW-0811">Translocation</keyword>
<sequence>MRNFLMFAEVVVAILLIMVVVLQSSKSAGMGGAVSGAADSVFGGKARGIDGLLSKCTIVLGIIFAILSLFLGIYLNQY</sequence>